<dbReference type="RefSeq" id="WP_400185516.1">
    <property type="nucleotide sequence ID" value="NZ_JBGORX010000001.1"/>
</dbReference>
<evidence type="ECO:0000313" key="7">
    <source>
        <dbReference type="EMBL" id="MFJ1267027.1"/>
    </source>
</evidence>
<organism evidence="7 8">
    <name type="scientific">Legionella lytica</name>
    <dbReference type="NCBI Taxonomy" id="96232"/>
    <lineage>
        <taxon>Bacteria</taxon>
        <taxon>Pseudomonadati</taxon>
        <taxon>Pseudomonadota</taxon>
        <taxon>Gammaproteobacteria</taxon>
        <taxon>Legionellales</taxon>
        <taxon>Legionellaceae</taxon>
        <taxon>Legionella</taxon>
    </lineage>
</organism>
<evidence type="ECO:0000256" key="1">
    <source>
        <dbReference type="ARBA" id="ARBA00004370"/>
    </source>
</evidence>
<dbReference type="Pfam" id="PF05433">
    <property type="entry name" value="Rick_17kDa_Anti"/>
    <property type="match status" value="1"/>
</dbReference>
<keyword evidence="4" id="KW-0449">Lipoprotein</keyword>
<keyword evidence="3" id="KW-0472">Membrane</keyword>
<comment type="subcellular location">
    <subcellularLocation>
        <location evidence="1">Membrane</location>
    </subcellularLocation>
</comment>
<feature type="domain" description="Surface antigen" evidence="6">
    <location>
        <begin position="89"/>
        <end position="153"/>
    </location>
</feature>
<dbReference type="InterPro" id="IPR008816">
    <property type="entry name" value="Gly_zipper_2TM_dom"/>
</dbReference>
<dbReference type="Proteomes" id="UP001615550">
    <property type="component" value="Unassembled WGS sequence"/>
</dbReference>
<dbReference type="PIRSF" id="PIRSF002721">
    <property type="entry name" value="Surface_antigen_Rickettsia"/>
    <property type="match status" value="1"/>
</dbReference>
<accession>A0ABW8D2W4</accession>
<evidence type="ECO:0000256" key="4">
    <source>
        <dbReference type="ARBA" id="ARBA00023139"/>
    </source>
</evidence>
<evidence type="ECO:0000259" key="5">
    <source>
        <dbReference type="Pfam" id="PF05433"/>
    </source>
</evidence>
<feature type="domain" description="Glycine zipper 2TM" evidence="5">
    <location>
        <begin position="26"/>
        <end position="67"/>
    </location>
</feature>
<dbReference type="PANTHER" id="PTHR35603:SF2">
    <property type="entry name" value="OUTER MEMBRANE LIPOPROTEIN"/>
    <property type="match status" value="1"/>
</dbReference>
<dbReference type="PROSITE" id="PS51257">
    <property type="entry name" value="PROKAR_LIPOPROTEIN"/>
    <property type="match status" value="1"/>
</dbReference>
<dbReference type="PANTHER" id="PTHR35603">
    <property type="match status" value="1"/>
</dbReference>
<evidence type="ECO:0000259" key="6">
    <source>
        <dbReference type="Pfam" id="PF16998"/>
    </source>
</evidence>
<reference evidence="7 8" key="1">
    <citation type="submission" date="2024-08" db="EMBL/GenBank/DDBJ databases">
        <title>Draft Genome Sequence of Legionella lytica strain DSB2004, Isolated From a Fire Sprinkler System.</title>
        <authorList>
            <person name="Everhart A.D."/>
            <person name="Kidane D.T."/>
            <person name="Farone A.L."/>
            <person name="Farone M.B."/>
        </authorList>
    </citation>
    <scope>NUCLEOTIDE SEQUENCE [LARGE SCALE GENOMIC DNA]</scope>
    <source>
        <strain evidence="7 8">DSB2004</strain>
    </source>
</reference>
<dbReference type="InterPro" id="IPR051407">
    <property type="entry name" value="Bact_OM_lipoprot/Surf_antigen"/>
</dbReference>
<comment type="caution">
    <text evidence="7">The sequence shown here is derived from an EMBL/GenBank/DDBJ whole genome shotgun (WGS) entry which is preliminary data.</text>
</comment>
<dbReference type="InterPro" id="IPR032635">
    <property type="entry name" value="Anti_2"/>
</dbReference>
<dbReference type="Pfam" id="PF16998">
    <property type="entry name" value="17kDa_Anti_2"/>
    <property type="match status" value="1"/>
</dbReference>
<protein>
    <submittedName>
        <fullName evidence="7">RT0821/Lpp0805 family surface protein</fullName>
    </submittedName>
</protein>
<keyword evidence="2" id="KW-0732">Signal</keyword>
<gene>
    <name evidence="7" type="ORF">ACD661_00490</name>
</gene>
<sequence length="153" mass="16205">MKKLTVASLSLSFLLVGCTGVNNEGIGALSGGVVGGLLGSQFGSGGGKVAAAAGGALIGAVLGGQIGRSMDKVDQMQMQRALETAPTGRAVNWSNPDTGYRYTVQPTRTYYHEQHHERLPCREYTTKAWIDGRTQLLRGSACRQPDGSWHVVN</sequence>
<evidence type="ECO:0000256" key="2">
    <source>
        <dbReference type="ARBA" id="ARBA00022729"/>
    </source>
</evidence>
<dbReference type="InterPro" id="IPR016364">
    <property type="entry name" value="Surface_antigen_Rickettsia"/>
</dbReference>
<keyword evidence="4" id="KW-0564">Palmitate</keyword>
<proteinExistence type="predicted"/>
<evidence type="ECO:0000313" key="8">
    <source>
        <dbReference type="Proteomes" id="UP001615550"/>
    </source>
</evidence>
<dbReference type="EMBL" id="JBGORX010000001">
    <property type="protein sequence ID" value="MFJ1267027.1"/>
    <property type="molecule type" value="Genomic_DNA"/>
</dbReference>
<keyword evidence="8" id="KW-1185">Reference proteome</keyword>
<evidence type="ECO:0000256" key="3">
    <source>
        <dbReference type="ARBA" id="ARBA00023136"/>
    </source>
</evidence>
<name>A0ABW8D2W4_9GAMM</name>